<keyword evidence="3" id="KW-1185">Reference proteome</keyword>
<evidence type="ECO:0000313" key="2">
    <source>
        <dbReference type="EMBL" id="PYH48033.1"/>
    </source>
</evidence>
<evidence type="ECO:0000313" key="3">
    <source>
        <dbReference type="Proteomes" id="UP000248349"/>
    </source>
</evidence>
<dbReference type="EMBL" id="KZ821222">
    <property type="protein sequence ID" value="PYH48033.1"/>
    <property type="molecule type" value="Genomic_DNA"/>
</dbReference>
<name>A0A318ZUL4_9EURO</name>
<dbReference type="SUPFAM" id="SSF55729">
    <property type="entry name" value="Acyl-CoA N-acyltransferases (Nat)"/>
    <property type="match status" value="1"/>
</dbReference>
<evidence type="ECO:0000259" key="1">
    <source>
        <dbReference type="PROSITE" id="PS51186"/>
    </source>
</evidence>
<dbReference type="GeneID" id="37077488"/>
<proteinExistence type="predicted"/>
<sequence>MSTTPTAKRTQDLARTIEQAECAQLRQQMDALARLIPSADPIVLDLQCGGVAVLAPTIASPRFNYATGLEGDSEPTEESIRSIEALYFAHNRPAIIRLQPGTSRWVFAALQARGFTLAAFVDVYVRSLSDISLGEMPPSSAAAAAGVVGDSANQIIRVTPAITPEDRERFIVACADGFEGGDGSSRERYETMARITASARKTQLYLVWIDDCVAGSGAVHYLDLPATGERVAYVELGSIRPQFRSQGVAAAAARAQLVDAKREGAQWVYAIVKQGNKSADLCRKLGFRLLHNKPILKKQPPPRVDQENGKAELRGEKLALIADL</sequence>
<feature type="domain" description="N-acetyltransferase" evidence="1">
    <location>
        <begin position="157"/>
        <end position="302"/>
    </location>
</feature>
<reference evidence="2 3" key="1">
    <citation type="submission" date="2016-12" db="EMBL/GenBank/DDBJ databases">
        <title>The genomes of Aspergillus section Nigri reveals drivers in fungal speciation.</title>
        <authorList>
            <consortium name="DOE Joint Genome Institute"/>
            <person name="Vesth T.C."/>
            <person name="Nybo J."/>
            <person name="Theobald S."/>
            <person name="Brandl J."/>
            <person name="Frisvad J.C."/>
            <person name="Nielsen K.F."/>
            <person name="Lyhne E.K."/>
            <person name="Kogle M.E."/>
            <person name="Kuo A."/>
            <person name="Riley R."/>
            <person name="Clum A."/>
            <person name="Nolan M."/>
            <person name="Lipzen A."/>
            <person name="Salamov A."/>
            <person name="Henrissat B."/>
            <person name="Wiebenga A."/>
            <person name="De Vries R.P."/>
            <person name="Grigoriev I.V."/>
            <person name="Mortensen U.H."/>
            <person name="Andersen M.R."/>
            <person name="Baker S.E."/>
        </authorList>
    </citation>
    <scope>NUCLEOTIDE SEQUENCE [LARGE SCALE GENOMIC DNA]</scope>
    <source>
        <strain evidence="2 3">JOP 1030-1</strain>
    </source>
</reference>
<dbReference type="InterPro" id="IPR016181">
    <property type="entry name" value="Acyl_CoA_acyltransferase"/>
</dbReference>
<dbReference type="RefSeq" id="XP_025434015.1">
    <property type="nucleotide sequence ID" value="XM_025576260.1"/>
</dbReference>
<dbReference type="InterPro" id="IPR000182">
    <property type="entry name" value="GNAT_dom"/>
</dbReference>
<dbReference type="Pfam" id="PF00583">
    <property type="entry name" value="Acetyltransf_1"/>
    <property type="match status" value="1"/>
</dbReference>
<gene>
    <name evidence="2" type="ORF">BP01DRAFT_363216</name>
</gene>
<dbReference type="PROSITE" id="PS51186">
    <property type="entry name" value="GNAT"/>
    <property type="match status" value="1"/>
</dbReference>
<dbReference type="OrthoDB" id="3853310at2759"/>
<accession>A0A318ZUL4</accession>
<dbReference type="Gene3D" id="3.40.630.30">
    <property type="match status" value="1"/>
</dbReference>
<dbReference type="GO" id="GO:0016747">
    <property type="term" value="F:acyltransferase activity, transferring groups other than amino-acyl groups"/>
    <property type="evidence" value="ECO:0007669"/>
    <property type="project" value="InterPro"/>
</dbReference>
<protein>
    <recommendedName>
        <fullName evidence="1">N-acetyltransferase domain-containing protein</fullName>
    </recommendedName>
</protein>
<organism evidence="2 3">
    <name type="scientific">Aspergillus saccharolyticus JOP 1030-1</name>
    <dbReference type="NCBI Taxonomy" id="1450539"/>
    <lineage>
        <taxon>Eukaryota</taxon>
        <taxon>Fungi</taxon>
        <taxon>Dikarya</taxon>
        <taxon>Ascomycota</taxon>
        <taxon>Pezizomycotina</taxon>
        <taxon>Eurotiomycetes</taxon>
        <taxon>Eurotiomycetidae</taxon>
        <taxon>Eurotiales</taxon>
        <taxon>Aspergillaceae</taxon>
        <taxon>Aspergillus</taxon>
        <taxon>Aspergillus subgen. Circumdati</taxon>
    </lineage>
</organism>
<dbReference type="Proteomes" id="UP000248349">
    <property type="component" value="Unassembled WGS sequence"/>
</dbReference>
<dbReference type="AlphaFoldDB" id="A0A318ZUL4"/>